<dbReference type="Proteomes" id="UP000240859">
    <property type="component" value="Unassembled WGS sequence"/>
</dbReference>
<gene>
    <name evidence="5" type="ORF">BU057_14295</name>
    <name evidence="6" type="ORF">BU058_09520</name>
</gene>
<evidence type="ECO:0000256" key="1">
    <source>
        <dbReference type="ARBA" id="ARBA00006484"/>
    </source>
</evidence>
<proteinExistence type="inferred from homology"/>
<dbReference type="Proteomes" id="UP000241960">
    <property type="component" value="Unassembled WGS sequence"/>
</dbReference>
<dbReference type="PRINTS" id="PR00081">
    <property type="entry name" value="GDHRDH"/>
</dbReference>
<evidence type="ECO:0000256" key="3">
    <source>
        <dbReference type="ARBA" id="ARBA00023002"/>
    </source>
</evidence>
<dbReference type="PANTHER" id="PTHR43963:SF6">
    <property type="entry name" value="CHAIN DEHYDROGENASE FAMILY PROTEIN, PUTATIVE (AFU_ORTHOLOGUE AFUA_3G15350)-RELATED"/>
    <property type="match status" value="1"/>
</dbReference>
<evidence type="ECO:0000256" key="2">
    <source>
        <dbReference type="ARBA" id="ARBA00022857"/>
    </source>
</evidence>
<reference evidence="7 8" key="1">
    <citation type="journal article" date="2016" name="Front. Microbiol.">
        <title>Comprehensive Phylogenetic Analysis of Bovine Non-aureus Staphylococci Species Based on Whole-Genome Sequencing.</title>
        <authorList>
            <person name="Naushad S."/>
            <person name="Barkema H.W."/>
            <person name="Luby C."/>
            <person name="Condas L.A."/>
            <person name="Nobrega D.B."/>
            <person name="Carson D.A."/>
            <person name="De Buck J."/>
        </authorList>
    </citation>
    <scope>NUCLEOTIDE SEQUENCE [LARGE SCALE GENOMIC DNA]</scope>
    <source>
        <strain evidence="5 7">SNUC 1084</strain>
        <strain evidence="6 8">SNUC 1231</strain>
    </source>
</reference>
<dbReference type="InterPro" id="IPR036291">
    <property type="entry name" value="NAD(P)-bd_dom_sf"/>
</dbReference>
<dbReference type="InterPro" id="IPR045313">
    <property type="entry name" value="CBR1-like"/>
</dbReference>
<keyword evidence="2" id="KW-0521">NADP</keyword>
<dbReference type="CDD" id="cd05324">
    <property type="entry name" value="carb_red_PTCR-like_SDR_c"/>
    <property type="match status" value="1"/>
</dbReference>
<dbReference type="EMBL" id="PZFQ01000031">
    <property type="protein sequence ID" value="PTI74903.1"/>
    <property type="molecule type" value="Genomic_DNA"/>
</dbReference>
<keyword evidence="7" id="KW-1185">Reference proteome</keyword>
<evidence type="ECO:0000313" key="8">
    <source>
        <dbReference type="Proteomes" id="UP000241960"/>
    </source>
</evidence>
<dbReference type="PRINTS" id="PR00080">
    <property type="entry name" value="SDRFAMILY"/>
</dbReference>
<dbReference type="Gene3D" id="3.40.50.720">
    <property type="entry name" value="NAD(P)-binding Rossmann-like Domain"/>
    <property type="match status" value="1"/>
</dbReference>
<comment type="caution">
    <text evidence="6">The sequence shown here is derived from an EMBL/GenBank/DDBJ whole genome shotgun (WGS) entry which is preliminary data.</text>
</comment>
<sequence length="253" mass="27126">MDTNQKVTLITGANRGMGFQIAQELGHAGQHVLLGTRSIEEGKFAVNKLKDSGIEAEYILLDVTHQTTIASAAKYIETHYGYLSILINNAGIALDNFENPSQLSTDIMRKDFDVNFFGVVDVTQAMLPLLSQSPQAKIINISSTMGSLSAATTVGSEVYNASAVGYQASKAALNMLTIRLAKELQTWEDSNITVNAVCPGMVATEFGGATPELAKSMGGKPVEEGVIRTVELAQSEDNSINMTFSNKEGNIAW</sequence>
<organism evidence="6 8">
    <name type="scientific">Staphylococcus succinus</name>
    <dbReference type="NCBI Taxonomy" id="61015"/>
    <lineage>
        <taxon>Bacteria</taxon>
        <taxon>Bacillati</taxon>
        <taxon>Bacillota</taxon>
        <taxon>Bacilli</taxon>
        <taxon>Bacillales</taxon>
        <taxon>Staphylococcaceae</taxon>
        <taxon>Staphylococcus</taxon>
    </lineage>
</organism>
<dbReference type="SUPFAM" id="SSF51735">
    <property type="entry name" value="NAD(P)-binding Rossmann-fold domains"/>
    <property type="match status" value="1"/>
</dbReference>
<protein>
    <submittedName>
        <fullName evidence="6">SDR family NAD(P)-dependent oxidoreductase</fullName>
    </submittedName>
</protein>
<name>A0A9Q6HN24_9STAP</name>
<dbReference type="PANTHER" id="PTHR43963">
    <property type="entry name" value="CARBONYL REDUCTASE 1-RELATED"/>
    <property type="match status" value="1"/>
</dbReference>
<comment type="similarity">
    <text evidence="1 4">Belongs to the short-chain dehydrogenases/reductases (SDR) family.</text>
</comment>
<evidence type="ECO:0000313" key="6">
    <source>
        <dbReference type="EMBL" id="PTI74903.1"/>
    </source>
</evidence>
<dbReference type="InterPro" id="IPR002347">
    <property type="entry name" value="SDR_fam"/>
</dbReference>
<evidence type="ECO:0000313" key="7">
    <source>
        <dbReference type="Proteomes" id="UP000240859"/>
    </source>
</evidence>
<dbReference type="AlphaFoldDB" id="A0A9Q6HN24"/>
<dbReference type="RefSeq" id="WP_073505181.1">
    <property type="nucleotide sequence ID" value="NZ_CP018199.1"/>
</dbReference>
<dbReference type="GO" id="GO:0016616">
    <property type="term" value="F:oxidoreductase activity, acting on the CH-OH group of donors, NAD or NADP as acceptor"/>
    <property type="evidence" value="ECO:0007669"/>
    <property type="project" value="InterPro"/>
</dbReference>
<evidence type="ECO:0000313" key="5">
    <source>
        <dbReference type="EMBL" id="PTI62055.1"/>
    </source>
</evidence>
<accession>A0A9Q6HN24</accession>
<keyword evidence="3" id="KW-0560">Oxidoreductase</keyword>
<dbReference type="EMBL" id="PZFR01000285">
    <property type="protein sequence ID" value="PTI62055.1"/>
    <property type="molecule type" value="Genomic_DNA"/>
</dbReference>
<evidence type="ECO:0000256" key="4">
    <source>
        <dbReference type="RuleBase" id="RU000363"/>
    </source>
</evidence>
<dbReference type="Pfam" id="PF00106">
    <property type="entry name" value="adh_short"/>
    <property type="match status" value="1"/>
</dbReference>
<reference evidence="6" key="2">
    <citation type="submission" date="2018-03" db="EMBL/GenBank/DDBJ databases">
        <authorList>
            <person name="Naushad S."/>
        </authorList>
    </citation>
    <scope>NUCLEOTIDE SEQUENCE</scope>
    <source>
        <strain evidence="5">SNUC 1084</strain>
        <strain evidence="6">SNUC 1231</strain>
    </source>
</reference>